<dbReference type="HAMAP" id="MF_00934">
    <property type="entry name" value="23SrRNA_methyltr_J"/>
    <property type="match status" value="1"/>
</dbReference>
<gene>
    <name evidence="1 2" type="primary">rlmJ</name>
    <name evidence="2" type="ORF">OIK42_09670</name>
</gene>
<feature type="binding site" evidence="1">
    <location>
        <begin position="143"/>
        <end position="144"/>
    </location>
    <ligand>
        <name>S-adenosyl-L-methionine</name>
        <dbReference type="ChEBI" id="CHEBI:59789"/>
    </ligand>
</feature>
<dbReference type="RefSeq" id="WP_273640075.1">
    <property type="nucleotide sequence ID" value="NZ_JAQQXP010000001.1"/>
</dbReference>
<feature type="binding site" evidence="1">
    <location>
        <position position="97"/>
    </location>
    <ligand>
        <name>S-adenosyl-L-methionine</name>
        <dbReference type="ChEBI" id="CHEBI:59789"/>
    </ligand>
</feature>
<evidence type="ECO:0000313" key="3">
    <source>
        <dbReference type="Proteomes" id="UP001218788"/>
    </source>
</evidence>
<feature type="binding site" evidence="1">
    <location>
        <position position="19"/>
    </location>
    <ligand>
        <name>S-adenosyl-L-methionine</name>
        <dbReference type="ChEBI" id="CHEBI:59789"/>
    </ligand>
</feature>
<dbReference type="InterPro" id="IPR007473">
    <property type="entry name" value="RlmJ"/>
</dbReference>
<feature type="site" description="Interaction with substrate rRNA" evidence="1">
    <location>
        <position position="4"/>
    </location>
</feature>
<dbReference type="SUPFAM" id="SSF53335">
    <property type="entry name" value="S-adenosyl-L-methionine-dependent methyltransferases"/>
    <property type="match status" value="1"/>
</dbReference>
<keyword evidence="1" id="KW-0698">rRNA processing</keyword>
<comment type="subunit">
    <text evidence="1">Monomer.</text>
</comment>
<evidence type="ECO:0000313" key="2">
    <source>
        <dbReference type="EMBL" id="MDC8831030.1"/>
    </source>
</evidence>
<keyword evidence="1" id="KW-0489">Methyltransferase</keyword>
<comment type="function">
    <text evidence="1">Specifically methylates the adenine in position 2030 of 23S rRNA.</text>
</comment>
<dbReference type="InterPro" id="IPR029063">
    <property type="entry name" value="SAM-dependent_MTases_sf"/>
</dbReference>
<protein>
    <recommendedName>
        <fullName evidence="1">Ribosomal RNA large subunit methyltransferase J</fullName>
        <ecNumber evidence="1">2.1.1.266</ecNumber>
    </recommendedName>
    <alternativeName>
        <fullName evidence="1">23S rRNA (adenine(2030)-N6)-methyltransferase</fullName>
    </alternativeName>
    <alternativeName>
        <fullName evidence="1">23S rRNA m6A2030 methyltransferase</fullName>
    </alternativeName>
</protein>
<dbReference type="Gene3D" id="3.40.50.150">
    <property type="entry name" value="Vaccinia Virus protein VP39"/>
    <property type="match status" value="1"/>
</dbReference>
<evidence type="ECO:0000256" key="1">
    <source>
        <dbReference type="HAMAP-Rule" id="MF_00934"/>
    </source>
</evidence>
<feature type="active site" description="Proton acceptor" evidence="1">
    <location>
        <position position="164"/>
    </location>
</feature>
<dbReference type="Proteomes" id="UP001218788">
    <property type="component" value="Unassembled WGS sequence"/>
</dbReference>
<dbReference type="Pfam" id="PF04378">
    <property type="entry name" value="RsmJ"/>
    <property type="match status" value="1"/>
</dbReference>
<comment type="caution">
    <text evidence="2">The sequence shown here is derived from an EMBL/GenBank/DDBJ whole genome shotgun (WGS) entry which is preliminary data.</text>
</comment>
<dbReference type="PANTHER" id="PTHR37426">
    <property type="entry name" value="RIBOSOMAL RNA LARGE SUBUNIT METHYLTRANSFERASE J"/>
    <property type="match status" value="1"/>
</dbReference>
<feature type="binding site" evidence="1">
    <location>
        <position position="164"/>
    </location>
    <ligand>
        <name>S-adenosyl-L-methionine</name>
        <dbReference type="ChEBI" id="CHEBI:59789"/>
    </ligand>
</feature>
<dbReference type="EMBL" id="JAQQXP010000001">
    <property type="protein sequence ID" value="MDC8831030.1"/>
    <property type="molecule type" value="Genomic_DNA"/>
</dbReference>
<organism evidence="2 3">
    <name type="scientific">Alteromonas gilva</name>
    <dbReference type="NCBI Taxonomy" id="2987522"/>
    <lineage>
        <taxon>Bacteria</taxon>
        <taxon>Pseudomonadati</taxon>
        <taxon>Pseudomonadota</taxon>
        <taxon>Gammaproteobacteria</taxon>
        <taxon>Alteromonadales</taxon>
        <taxon>Alteromonadaceae</taxon>
        <taxon>Alteromonas/Salinimonas group</taxon>
        <taxon>Alteromonas</taxon>
    </lineage>
</organism>
<reference evidence="2 3" key="1">
    <citation type="submission" date="2022-10" db="EMBL/GenBank/DDBJ databases">
        <title>Alteromonas sp. chi3 Genome sequencing.</title>
        <authorList>
            <person name="Park S."/>
        </authorList>
    </citation>
    <scope>NUCLEOTIDE SEQUENCE [LARGE SCALE GENOMIC DNA]</scope>
    <source>
        <strain evidence="3">chi3</strain>
    </source>
</reference>
<sequence length="285" mass="31977">MLSYQHGYHAGNHADIIKHLCWVAVINRLKQKNKPFNLFDTHAGAGCYRLDSEQALKTGEFQSGIARLDNITAQDPLLQDYLRILSSYSSDNQYPGSPLIASHLLREQDALHVMELHPGEFDALKQSTRQYRAQGQVHCHFRDGLAGLVALSPPQPNRGAVLIDPPYESRSEYQQVINTVKQCLKRWPQAQLLVWYPLLSARAGDKEGAGEAMCHTFGELNNNVLQIELRVTKNTPDAGMFGSGVCFINPAWQVETLICPALEEVLEYLGEDSEYSVNWLNNIDS</sequence>
<dbReference type="PANTHER" id="PTHR37426:SF1">
    <property type="entry name" value="RIBOSOMAL RNA LARGE SUBUNIT METHYLTRANSFERASE J"/>
    <property type="match status" value="1"/>
</dbReference>
<feature type="binding site" evidence="1">
    <location>
        <position position="115"/>
    </location>
    <ligand>
        <name>S-adenosyl-L-methionine</name>
        <dbReference type="ChEBI" id="CHEBI:59789"/>
    </ligand>
</feature>
<comment type="catalytic activity">
    <reaction evidence="1">
        <text>adenosine(2030) in 23S rRNA + S-adenosyl-L-methionine = N(6)-methyladenosine(2030) in 23S rRNA + S-adenosyl-L-homocysteine + H(+)</text>
        <dbReference type="Rhea" id="RHEA:43736"/>
        <dbReference type="Rhea" id="RHEA-COMP:10668"/>
        <dbReference type="Rhea" id="RHEA-COMP:10669"/>
        <dbReference type="ChEBI" id="CHEBI:15378"/>
        <dbReference type="ChEBI" id="CHEBI:57856"/>
        <dbReference type="ChEBI" id="CHEBI:59789"/>
        <dbReference type="ChEBI" id="CHEBI:74411"/>
        <dbReference type="ChEBI" id="CHEBI:74449"/>
        <dbReference type="EC" id="2.1.1.266"/>
    </reaction>
</comment>
<keyword evidence="1" id="KW-0949">S-adenosyl-L-methionine</keyword>
<comment type="similarity">
    <text evidence="1">Belongs to the RlmJ family.</text>
</comment>
<keyword evidence="3" id="KW-1185">Reference proteome</keyword>
<dbReference type="EC" id="2.1.1.266" evidence="1"/>
<keyword evidence="1" id="KW-0694">RNA-binding</keyword>
<feature type="binding site" evidence="1">
    <location>
        <position position="42"/>
    </location>
    <ligand>
        <name>S-adenosyl-L-methionine</name>
        <dbReference type="ChEBI" id="CHEBI:59789"/>
    </ligand>
</feature>
<keyword evidence="1" id="KW-0808">Transferase</keyword>
<accession>A0ABT5L1W9</accession>
<proteinExistence type="inferred from homology"/>
<name>A0ABT5L1W9_9ALTE</name>